<dbReference type="Proteomes" id="UP001341840">
    <property type="component" value="Unassembled WGS sequence"/>
</dbReference>
<gene>
    <name evidence="1" type="ORF">PIB30_075510</name>
</gene>
<keyword evidence="2" id="KW-1185">Reference proteome</keyword>
<proteinExistence type="predicted"/>
<name>A0ABU6VP23_9FABA</name>
<sequence>MANVVRSSLFCAMIKVKSGHIGSIRLISVFLGLTQPSLVLAHPFRPFVEFPPKPSKTTDMSLNMCLVVLDADACVFKVDCASLGVRDLQKPLLAKPAILCWGHGLRKAAFFSGIIARAVDLQMVGLKSRCGRAEIEIVGSISRVEDLERRRYFKFDMMAESAGDMGNGCEEYIDKKSEGSDWFEEGDVIALDSAYVVVEDESTDFGDVIGLTSESILWKQFHTEDGAYEFFKRFGKFHGFGI</sequence>
<organism evidence="1 2">
    <name type="scientific">Stylosanthes scabra</name>
    <dbReference type="NCBI Taxonomy" id="79078"/>
    <lineage>
        <taxon>Eukaryota</taxon>
        <taxon>Viridiplantae</taxon>
        <taxon>Streptophyta</taxon>
        <taxon>Embryophyta</taxon>
        <taxon>Tracheophyta</taxon>
        <taxon>Spermatophyta</taxon>
        <taxon>Magnoliopsida</taxon>
        <taxon>eudicotyledons</taxon>
        <taxon>Gunneridae</taxon>
        <taxon>Pentapetalae</taxon>
        <taxon>rosids</taxon>
        <taxon>fabids</taxon>
        <taxon>Fabales</taxon>
        <taxon>Fabaceae</taxon>
        <taxon>Papilionoideae</taxon>
        <taxon>50 kb inversion clade</taxon>
        <taxon>dalbergioids sensu lato</taxon>
        <taxon>Dalbergieae</taxon>
        <taxon>Pterocarpus clade</taxon>
        <taxon>Stylosanthes</taxon>
    </lineage>
</organism>
<dbReference type="EMBL" id="JASCZI010151999">
    <property type="protein sequence ID" value="MED6175127.1"/>
    <property type="molecule type" value="Genomic_DNA"/>
</dbReference>
<comment type="caution">
    <text evidence="1">The sequence shown here is derived from an EMBL/GenBank/DDBJ whole genome shotgun (WGS) entry which is preliminary data.</text>
</comment>
<protein>
    <submittedName>
        <fullName evidence="1">Uncharacterized protein</fullName>
    </submittedName>
</protein>
<reference evidence="1 2" key="1">
    <citation type="journal article" date="2023" name="Plants (Basel)">
        <title>Bridging the Gap: Combining Genomics and Transcriptomics Approaches to Understand Stylosanthes scabra, an Orphan Legume from the Brazilian Caatinga.</title>
        <authorList>
            <person name="Ferreira-Neto J.R.C."/>
            <person name="da Silva M.D."/>
            <person name="Binneck E."/>
            <person name="de Melo N.F."/>
            <person name="da Silva R.H."/>
            <person name="de Melo A.L.T.M."/>
            <person name="Pandolfi V."/>
            <person name="Bustamante F.O."/>
            <person name="Brasileiro-Vidal A.C."/>
            <person name="Benko-Iseppon A.M."/>
        </authorList>
    </citation>
    <scope>NUCLEOTIDE SEQUENCE [LARGE SCALE GENOMIC DNA]</scope>
    <source>
        <tissue evidence="1">Leaves</tissue>
    </source>
</reference>
<evidence type="ECO:0000313" key="2">
    <source>
        <dbReference type="Proteomes" id="UP001341840"/>
    </source>
</evidence>
<evidence type="ECO:0000313" key="1">
    <source>
        <dbReference type="EMBL" id="MED6175127.1"/>
    </source>
</evidence>
<accession>A0ABU6VP23</accession>